<feature type="region of interest" description="Disordered" evidence="1">
    <location>
        <begin position="72"/>
        <end position="97"/>
    </location>
</feature>
<proteinExistence type="predicted"/>
<evidence type="ECO:0000256" key="1">
    <source>
        <dbReference type="SAM" id="MobiDB-lite"/>
    </source>
</evidence>
<organism evidence="2 3">
    <name type="scientific">Streptomyces arboris</name>
    <dbReference type="NCBI Taxonomy" id="2600619"/>
    <lineage>
        <taxon>Bacteria</taxon>
        <taxon>Bacillati</taxon>
        <taxon>Actinomycetota</taxon>
        <taxon>Actinomycetes</taxon>
        <taxon>Kitasatosporales</taxon>
        <taxon>Streptomycetaceae</taxon>
        <taxon>Streptomyces</taxon>
    </lineage>
</organism>
<sequence>MAIYWEFIRLECVKPSEPYGDELYMLQNGKKIWNTTDDNEGQAGKVWEPGTLFKLDQDADIQLWEYDPDTPDDLLGQTSITPSEAGQGPKTRDFTGDEGHYKFTYKVVTI</sequence>
<dbReference type="EMBL" id="VYUA01000079">
    <property type="protein sequence ID" value="KAB2587686.1"/>
    <property type="molecule type" value="Genomic_DNA"/>
</dbReference>
<protein>
    <submittedName>
        <fullName evidence="2">Uncharacterized protein</fullName>
    </submittedName>
</protein>
<dbReference type="AlphaFoldDB" id="A0A5N5EB96"/>
<keyword evidence="3" id="KW-1185">Reference proteome</keyword>
<evidence type="ECO:0000313" key="2">
    <source>
        <dbReference type="EMBL" id="KAB2587686.1"/>
    </source>
</evidence>
<gene>
    <name evidence="2" type="ORF">F5983_36635</name>
</gene>
<comment type="caution">
    <text evidence="2">The sequence shown here is derived from an EMBL/GenBank/DDBJ whole genome shotgun (WGS) entry which is preliminary data.</text>
</comment>
<accession>A0A5N5EB96</accession>
<evidence type="ECO:0000313" key="3">
    <source>
        <dbReference type="Proteomes" id="UP000326907"/>
    </source>
</evidence>
<reference evidence="2 3" key="1">
    <citation type="submission" date="2019-09" db="EMBL/GenBank/DDBJ databases">
        <authorList>
            <person name="Liu P."/>
        </authorList>
    </citation>
    <scope>NUCLEOTIDE SEQUENCE [LARGE SCALE GENOMIC DNA]</scope>
    <source>
        <strain evidence="2 3">TRM68085</strain>
    </source>
</reference>
<dbReference type="Proteomes" id="UP000326907">
    <property type="component" value="Unassembled WGS sequence"/>
</dbReference>
<name>A0A5N5EB96_9ACTN</name>
<dbReference type="RefSeq" id="WP_151514068.1">
    <property type="nucleotide sequence ID" value="NZ_JBMOST010000034.1"/>
</dbReference>